<proteinExistence type="predicted"/>
<dbReference type="PANTHER" id="PTHR43685">
    <property type="entry name" value="GLYCOSYLTRANSFERASE"/>
    <property type="match status" value="1"/>
</dbReference>
<dbReference type="PATRIC" id="fig|1121098.3.peg.3770"/>
<dbReference type="PANTHER" id="PTHR43685:SF3">
    <property type="entry name" value="SLR2126 PROTEIN"/>
    <property type="match status" value="1"/>
</dbReference>
<accession>U6R7U3</accession>
<dbReference type="eggNOG" id="COG1216">
    <property type="taxonomic scope" value="Bacteria"/>
</dbReference>
<dbReference type="InterPro" id="IPR050834">
    <property type="entry name" value="Glycosyltransf_2"/>
</dbReference>
<dbReference type="GO" id="GO:0016740">
    <property type="term" value="F:transferase activity"/>
    <property type="evidence" value="ECO:0007669"/>
    <property type="project" value="UniProtKB-KW"/>
</dbReference>
<keyword evidence="5" id="KW-1185">Reference proteome</keyword>
<evidence type="ECO:0000313" key="4">
    <source>
        <dbReference type="EMBL" id="EOA52265.1"/>
    </source>
</evidence>
<dbReference type="OrthoDB" id="9815923at2"/>
<evidence type="ECO:0000313" key="5">
    <source>
        <dbReference type="Proteomes" id="UP000017831"/>
    </source>
</evidence>
<dbReference type="Gene3D" id="3.90.550.10">
    <property type="entry name" value="Spore Coat Polysaccharide Biosynthesis Protein SpsA, Chain A"/>
    <property type="match status" value="1"/>
</dbReference>
<dbReference type="EMBL" id="AQHY01000040">
    <property type="protein sequence ID" value="EOA52265.1"/>
    <property type="molecule type" value="Genomic_DNA"/>
</dbReference>
<dbReference type="InterPro" id="IPR029044">
    <property type="entry name" value="Nucleotide-diphossugar_trans"/>
</dbReference>
<dbReference type="GeneID" id="60060489"/>
<dbReference type="SUPFAM" id="SSF53448">
    <property type="entry name" value="Nucleotide-diphospho-sugar transferases"/>
    <property type="match status" value="1"/>
</dbReference>
<dbReference type="HOGENOM" id="CLU_025996_24_0_10"/>
<gene>
    <name evidence="4" type="ORF">HMPREF1534_03691</name>
</gene>
<name>U6R7U3_9BACT</name>
<evidence type="ECO:0000259" key="2">
    <source>
        <dbReference type="Pfam" id="PF00535"/>
    </source>
</evidence>
<dbReference type="InterPro" id="IPR027791">
    <property type="entry name" value="Galactosyl_T_C"/>
</dbReference>
<reference evidence="4 5" key="1">
    <citation type="submission" date="2013-04" db="EMBL/GenBank/DDBJ databases">
        <title>The Genome Sequence of Bacteroides massiliensis DSM 17679.</title>
        <authorList>
            <consortium name="The Broad Institute Genomics Platform"/>
            <person name="Earl A."/>
            <person name="Ward D."/>
            <person name="Feldgarden M."/>
            <person name="Gevers D."/>
            <person name="Martens E."/>
            <person name="Fenner L."/>
            <person name="Roux V."/>
            <person name="Mallet M.N."/>
            <person name="Raoult D."/>
            <person name="Walker B."/>
            <person name="Young S."/>
            <person name="Zeng Q."/>
            <person name="Gargeya S."/>
            <person name="Fitzgerald M."/>
            <person name="Haas B."/>
            <person name="Abouelleil A."/>
            <person name="Allen A.W."/>
            <person name="Alvarado L."/>
            <person name="Arachchi H.M."/>
            <person name="Berlin A.M."/>
            <person name="Chapman S.B."/>
            <person name="Gainer-Dewar J."/>
            <person name="Goldberg J."/>
            <person name="Griggs A."/>
            <person name="Gujja S."/>
            <person name="Hansen M."/>
            <person name="Howarth C."/>
            <person name="Imamovic A."/>
            <person name="Ireland A."/>
            <person name="Larimer J."/>
            <person name="McCowan C."/>
            <person name="Murphy C."/>
            <person name="Pearson M."/>
            <person name="Poon T.W."/>
            <person name="Priest M."/>
            <person name="Roberts A."/>
            <person name="Saif S."/>
            <person name="Shea T."/>
            <person name="Sisk P."/>
            <person name="Sykes S."/>
            <person name="Wortman J."/>
            <person name="Nusbaum C."/>
            <person name="Birren B."/>
        </authorList>
    </citation>
    <scope>NUCLEOTIDE SEQUENCE [LARGE SCALE GENOMIC DNA]</scope>
    <source>
        <strain evidence="5">B84634 / Timone 84634 / DSM 17679 / JCM 13223</strain>
    </source>
</reference>
<evidence type="ECO:0000259" key="3">
    <source>
        <dbReference type="Pfam" id="PF02709"/>
    </source>
</evidence>
<feature type="domain" description="Galactosyltransferase C-terminal" evidence="3">
    <location>
        <begin position="163"/>
        <end position="227"/>
    </location>
</feature>
<dbReference type="Pfam" id="PF00535">
    <property type="entry name" value="Glycos_transf_2"/>
    <property type="match status" value="1"/>
</dbReference>
<dbReference type="AlphaFoldDB" id="U6R7U3"/>
<dbReference type="STRING" id="1121098.HMPREF1534_03691"/>
<comment type="caution">
    <text evidence="4">The sequence shown here is derived from an EMBL/GenBank/DDBJ whole genome shotgun (WGS) entry which is preliminary data.</text>
</comment>
<evidence type="ECO:0008006" key="6">
    <source>
        <dbReference type="Google" id="ProtNLM"/>
    </source>
</evidence>
<evidence type="ECO:0000256" key="1">
    <source>
        <dbReference type="ARBA" id="ARBA00022679"/>
    </source>
</evidence>
<feature type="domain" description="Glycosyltransferase 2-like" evidence="2">
    <location>
        <begin position="4"/>
        <end position="140"/>
    </location>
</feature>
<dbReference type="Pfam" id="PF02709">
    <property type="entry name" value="Glyco_transf_7C"/>
    <property type="match status" value="1"/>
</dbReference>
<dbReference type="RefSeq" id="WP_005944838.1">
    <property type="nucleotide sequence ID" value="NZ_KB890319.1"/>
</dbReference>
<dbReference type="CDD" id="cd06420">
    <property type="entry name" value="GT2_Chondriotin_Pol_N"/>
    <property type="match status" value="1"/>
</dbReference>
<keyword evidence="1" id="KW-0808">Transferase</keyword>
<organism evidence="4 5">
    <name type="scientific">Phocaeicola massiliensis B84634 = Timone 84634 = DSM 17679 = JCM 13223</name>
    <dbReference type="NCBI Taxonomy" id="1121098"/>
    <lineage>
        <taxon>Bacteria</taxon>
        <taxon>Pseudomonadati</taxon>
        <taxon>Bacteroidota</taxon>
        <taxon>Bacteroidia</taxon>
        <taxon>Bacteroidales</taxon>
        <taxon>Bacteroidaceae</taxon>
        <taxon>Phocaeicola</taxon>
    </lineage>
</organism>
<protein>
    <recommendedName>
        <fullName evidence="6">Glycosyltransferase 2-like domain-containing protein</fullName>
    </recommendedName>
</protein>
<dbReference type="InterPro" id="IPR001173">
    <property type="entry name" value="Glyco_trans_2-like"/>
</dbReference>
<dbReference type="Proteomes" id="UP000017831">
    <property type="component" value="Unassembled WGS sequence"/>
</dbReference>
<sequence length="261" mass="30470">MKVSLVISTYNWKEALGLCLLSVTRQTVIPTEVIIADDGSRSDTKLLIEEFKNHFPCPIKHVWHEDNGWRKCIIMNKAFAVCEGDYIIEIDGDIIMHSHFIEDHVTEATPGCFLVGSRGKINEKLLKRLLQRQDYQLSIFTQGVCRKLNVLRLPWLTPLFFFYKQNQKERGCNISFWKQDLLNVNGYDERFLGYGYEDIDLPARLRRLGIKKRFIKFKAIEYHIHHKAASTKKDMSANEKIFEENNRNGVIKCPEGIDQYL</sequence>